<reference evidence="12" key="1">
    <citation type="submission" date="2020-04" db="EMBL/GenBank/DDBJ databases">
        <title>Nitratireductor sp. nov. isolated from mangrove soil.</title>
        <authorList>
            <person name="Ye Y."/>
        </authorList>
    </citation>
    <scope>NUCLEOTIDE SEQUENCE</scope>
    <source>
        <strain evidence="12">SY7</strain>
    </source>
</reference>
<comment type="subcellular location">
    <subcellularLocation>
        <location evidence="1">Cytoplasm</location>
    </subcellularLocation>
</comment>
<evidence type="ECO:0000313" key="13">
    <source>
        <dbReference type="Proteomes" id="UP000321389"/>
    </source>
</evidence>
<evidence type="ECO:0000256" key="4">
    <source>
        <dbReference type="ARBA" id="ARBA00013346"/>
    </source>
</evidence>
<keyword evidence="8" id="KW-0949">S-adenosyl-L-methionine</keyword>
<evidence type="ECO:0000256" key="11">
    <source>
        <dbReference type="ARBA" id="ARBA00031350"/>
    </source>
</evidence>
<evidence type="ECO:0000256" key="7">
    <source>
        <dbReference type="ARBA" id="ARBA00022679"/>
    </source>
</evidence>
<dbReference type="AlphaFoldDB" id="A0A5B8L5N4"/>
<evidence type="ECO:0000313" key="12">
    <source>
        <dbReference type="EMBL" id="QDZ03053.1"/>
    </source>
</evidence>
<dbReference type="InterPro" id="IPR000682">
    <property type="entry name" value="PCMT"/>
</dbReference>
<dbReference type="Pfam" id="PF01135">
    <property type="entry name" value="PCMT"/>
    <property type="match status" value="1"/>
</dbReference>
<evidence type="ECO:0000256" key="10">
    <source>
        <dbReference type="ARBA" id="ARBA00031323"/>
    </source>
</evidence>
<dbReference type="CDD" id="cd02440">
    <property type="entry name" value="AdoMet_MTases"/>
    <property type="match status" value="1"/>
</dbReference>
<proteinExistence type="inferred from homology"/>
<dbReference type="EMBL" id="CP042301">
    <property type="protein sequence ID" value="QDZ03053.1"/>
    <property type="molecule type" value="Genomic_DNA"/>
</dbReference>
<evidence type="ECO:0000256" key="8">
    <source>
        <dbReference type="ARBA" id="ARBA00022691"/>
    </source>
</evidence>
<protein>
    <recommendedName>
        <fullName evidence="4">Protein-L-isoaspartate O-methyltransferase</fullName>
        <ecNumber evidence="3">2.1.1.77</ecNumber>
    </recommendedName>
    <alternativeName>
        <fullName evidence="11">L-isoaspartyl protein carboxyl methyltransferase</fullName>
    </alternativeName>
    <alternativeName>
        <fullName evidence="9">Protein L-isoaspartyl methyltransferase</fullName>
    </alternativeName>
    <alternativeName>
        <fullName evidence="10">Protein-beta-aspartate methyltransferase</fullName>
    </alternativeName>
</protein>
<name>A0A5B8L5N4_9HYPH</name>
<comment type="similarity">
    <text evidence="2">Belongs to the methyltransferase superfamily. L-isoaspartyl/D-aspartyl protein methyltransferase family.</text>
</comment>
<evidence type="ECO:0000256" key="9">
    <source>
        <dbReference type="ARBA" id="ARBA00030757"/>
    </source>
</evidence>
<dbReference type="Proteomes" id="UP000321389">
    <property type="component" value="Chromosome"/>
</dbReference>
<gene>
    <name evidence="12" type="ORF">FQ775_23290</name>
</gene>
<evidence type="ECO:0000256" key="3">
    <source>
        <dbReference type="ARBA" id="ARBA00011890"/>
    </source>
</evidence>
<keyword evidence="6 12" id="KW-0489">Methyltransferase</keyword>
<keyword evidence="5" id="KW-0963">Cytoplasm</keyword>
<dbReference type="KEGG" id="niy:FQ775_23290"/>
<dbReference type="InterPro" id="IPR029063">
    <property type="entry name" value="SAM-dependent_MTases_sf"/>
</dbReference>
<keyword evidence="13" id="KW-1185">Reference proteome</keyword>
<evidence type="ECO:0000256" key="1">
    <source>
        <dbReference type="ARBA" id="ARBA00004496"/>
    </source>
</evidence>
<dbReference type="SUPFAM" id="SSF53335">
    <property type="entry name" value="S-adenosyl-L-methionine-dependent methyltransferases"/>
    <property type="match status" value="1"/>
</dbReference>
<evidence type="ECO:0000256" key="2">
    <source>
        <dbReference type="ARBA" id="ARBA00005369"/>
    </source>
</evidence>
<dbReference type="GO" id="GO:0004719">
    <property type="term" value="F:protein-L-isoaspartate (D-aspartate) O-methyltransferase activity"/>
    <property type="evidence" value="ECO:0007669"/>
    <property type="project" value="UniProtKB-EC"/>
</dbReference>
<evidence type="ECO:0000256" key="6">
    <source>
        <dbReference type="ARBA" id="ARBA00022603"/>
    </source>
</evidence>
<dbReference type="Gene3D" id="3.40.50.150">
    <property type="entry name" value="Vaccinia Virus protein VP39"/>
    <property type="match status" value="1"/>
</dbReference>
<dbReference type="PANTHER" id="PTHR11579:SF0">
    <property type="entry name" value="PROTEIN-L-ISOASPARTATE(D-ASPARTATE) O-METHYLTRANSFERASE"/>
    <property type="match status" value="1"/>
</dbReference>
<keyword evidence="7" id="KW-0808">Transferase</keyword>
<dbReference type="GO" id="GO:0032259">
    <property type="term" value="P:methylation"/>
    <property type="evidence" value="ECO:0007669"/>
    <property type="project" value="UniProtKB-KW"/>
</dbReference>
<evidence type="ECO:0000256" key="5">
    <source>
        <dbReference type="ARBA" id="ARBA00022490"/>
    </source>
</evidence>
<dbReference type="RefSeq" id="WP_146301686.1">
    <property type="nucleotide sequence ID" value="NZ_CP042301.2"/>
</dbReference>
<dbReference type="EC" id="2.1.1.77" evidence="3"/>
<dbReference type="OrthoDB" id="9807766at2"/>
<organism evidence="12 13">
    <name type="scientific">Nitratireductor mangrovi</name>
    <dbReference type="NCBI Taxonomy" id="2599600"/>
    <lineage>
        <taxon>Bacteria</taxon>
        <taxon>Pseudomonadati</taxon>
        <taxon>Pseudomonadota</taxon>
        <taxon>Alphaproteobacteria</taxon>
        <taxon>Hyphomicrobiales</taxon>
        <taxon>Phyllobacteriaceae</taxon>
        <taxon>Nitratireductor</taxon>
    </lineage>
</organism>
<dbReference type="GO" id="GO:0005737">
    <property type="term" value="C:cytoplasm"/>
    <property type="evidence" value="ECO:0007669"/>
    <property type="project" value="UniProtKB-SubCell"/>
</dbReference>
<sequence length="277" mass="30161">MSDLADIKAFYARLMAASSGSTDPRLERIFALVPREAFLPPGPWTVFAGGRPVETPSADPAHLYQNVLVALNRAKSINNGEPFLHAAWIGRVMPQPGEIVCHVGAGTGYYSAILSMLVLPAGMVHAYEIDRDLARHARDNLEPFENAHALSGDAVAAELPACDIIYVSAGLAAPPLAWLDSLNPGGRMVFPWRPAPDVGLAVVVRRRPGGAFSCEPFMGSWFIPCAGAESERDAERQPSRMEGWATRSLWRRVEREPDETATAIFRDIWFSAAPRGD</sequence>
<accession>A0A5B8L5N4</accession>
<dbReference type="PANTHER" id="PTHR11579">
    <property type="entry name" value="PROTEIN-L-ISOASPARTATE O-METHYLTRANSFERASE"/>
    <property type="match status" value="1"/>
</dbReference>